<accession>A0A0G4KLK6</accession>
<keyword evidence="3" id="KW-1185">Reference proteome</keyword>
<proteinExistence type="predicted"/>
<feature type="domain" description="SnoaL-like" evidence="1">
    <location>
        <begin position="6"/>
        <end position="186"/>
    </location>
</feature>
<protein>
    <recommendedName>
        <fullName evidence="1">SnoaL-like domain-containing protein</fullName>
    </recommendedName>
</protein>
<organism evidence="2 3">
    <name type="scientific">Verticillium longisporum</name>
    <name type="common">Verticillium dahliae var. longisporum</name>
    <dbReference type="NCBI Taxonomy" id="100787"/>
    <lineage>
        <taxon>Eukaryota</taxon>
        <taxon>Fungi</taxon>
        <taxon>Dikarya</taxon>
        <taxon>Ascomycota</taxon>
        <taxon>Pezizomycotina</taxon>
        <taxon>Sordariomycetes</taxon>
        <taxon>Hypocreomycetidae</taxon>
        <taxon>Glomerellales</taxon>
        <taxon>Plectosphaerellaceae</taxon>
        <taxon>Verticillium</taxon>
    </lineage>
</organism>
<name>A0A0G4KLK6_VERLO</name>
<dbReference type="Proteomes" id="UP000044602">
    <property type="component" value="Unassembled WGS sequence"/>
</dbReference>
<evidence type="ECO:0000313" key="2">
    <source>
        <dbReference type="EMBL" id="CRK09582.1"/>
    </source>
</evidence>
<reference evidence="2 3" key="1">
    <citation type="submission" date="2015-05" db="EMBL/GenBank/DDBJ databases">
        <authorList>
            <person name="Wang D.B."/>
            <person name="Wang M."/>
        </authorList>
    </citation>
    <scope>NUCLEOTIDE SEQUENCE [LARGE SCALE GENOMIC DNA]</scope>
    <source>
        <strain evidence="2">VL1</strain>
    </source>
</reference>
<evidence type="ECO:0000313" key="3">
    <source>
        <dbReference type="Proteomes" id="UP000044602"/>
    </source>
</evidence>
<dbReference type="Pfam" id="PF26528">
    <property type="entry name" value="SnoaL_6"/>
    <property type="match status" value="1"/>
</dbReference>
<evidence type="ECO:0000259" key="1">
    <source>
        <dbReference type="Pfam" id="PF26528"/>
    </source>
</evidence>
<dbReference type="EMBL" id="CVQH01002224">
    <property type="protein sequence ID" value="CRK09582.1"/>
    <property type="molecule type" value="Genomic_DNA"/>
</dbReference>
<gene>
    <name evidence="2" type="ORF">BN1708_002200</name>
</gene>
<sequence length="194" mass="21525">MAFASSDEVLAAVLSKQYADYRHAPDIEARAAFISPHCRQICRPHPSYGASGRQAILEYLYEASGERPYDKTPTPIQQILQSQADVPPGAKAYYTIRPLTQGELNFGNVPGDPVRGFLDSEAMRDMAVDQKWVGMRVDMWTDGGIGEGGEKLGLLVKVQYWWTKENDKWAQISHDIMYLGSRDGSEGVNGEILG</sequence>
<dbReference type="InterPro" id="IPR058931">
    <property type="entry name" value="SnoaL_6"/>
</dbReference>
<dbReference type="AlphaFoldDB" id="A0A0G4KLK6"/>